<keyword evidence="1" id="KW-0813">Transport</keyword>
<dbReference type="InterPro" id="IPR009050">
    <property type="entry name" value="Globin-like_sf"/>
</dbReference>
<dbReference type="InterPro" id="IPR012292">
    <property type="entry name" value="Globin/Proto"/>
</dbReference>
<dbReference type="InterPro" id="IPR001486">
    <property type="entry name" value="Hemoglobin_trunc"/>
</dbReference>
<evidence type="ECO:0000256" key="1">
    <source>
        <dbReference type="ARBA" id="ARBA00022448"/>
    </source>
</evidence>
<dbReference type="GO" id="GO:0020037">
    <property type="term" value="F:heme binding"/>
    <property type="evidence" value="ECO:0007669"/>
    <property type="project" value="InterPro"/>
</dbReference>
<dbReference type="OrthoDB" id="25954at2"/>
<dbReference type="RefSeq" id="WP_140648375.1">
    <property type="nucleotide sequence ID" value="NZ_RCZB01000002.1"/>
</dbReference>
<dbReference type="GO" id="GO:0046872">
    <property type="term" value="F:metal ion binding"/>
    <property type="evidence" value="ECO:0007669"/>
    <property type="project" value="UniProtKB-KW"/>
</dbReference>
<keyword evidence="6" id="KW-1185">Reference proteome</keyword>
<comment type="caution">
    <text evidence="5">The sequence shown here is derived from an EMBL/GenBank/DDBJ whole genome shotgun (WGS) entry which is preliminary data.</text>
</comment>
<sequence length="139" mass="15513">MPEINTPAPFDEHAIATLVDRFYEKVRIDAQLGPVFNAAVHDWDEHKALLTSFWSSVALRTGSYRGNPMAAHRPHPIRAEHFDHWIALWLETSTEVLDEASAAQMVEYAQRIGRSLKFGLGLNPQARPFGVPIVSIGPA</sequence>
<dbReference type="CDD" id="cd08916">
    <property type="entry name" value="TrHb3_P"/>
    <property type="match status" value="1"/>
</dbReference>
<accession>A0A502FHK4</accession>
<dbReference type="GO" id="GO:0019825">
    <property type="term" value="F:oxygen binding"/>
    <property type="evidence" value="ECO:0007669"/>
    <property type="project" value="InterPro"/>
</dbReference>
<dbReference type="Gene3D" id="1.10.490.10">
    <property type="entry name" value="Globins"/>
    <property type="match status" value="1"/>
</dbReference>
<gene>
    <name evidence="5" type="ORF">EAH88_01015</name>
</gene>
<evidence type="ECO:0000313" key="6">
    <source>
        <dbReference type="Proteomes" id="UP000319486"/>
    </source>
</evidence>
<dbReference type="EMBL" id="RCZO01000001">
    <property type="protein sequence ID" value="TPG11164.1"/>
    <property type="molecule type" value="Genomic_DNA"/>
</dbReference>
<evidence type="ECO:0000313" key="5">
    <source>
        <dbReference type="EMBL" id="TPG11164.1"/>
    </source>
</evidence>
<keyword evidence="3" id="KW-0479">Metal-binding</keyword>
<dbReference type="Proteomes" id="UP000319486">
    <property type="component" value="Unassembled WGS sequence"/>
</dbReference>
<evidence type="ECO:0000256" key="2">
    <source>
        <dbReference type="ARBA" id="ARBA00022617"/>
    </source>
</evidence>
<keyword evidence="4" id="KW-0408">Iron</keyword>
<protein>
    <submittedName>
        <fullName evidence="5">Group III truncated hemoglobin</fullName>
    </submittedName>
</protein>
<keyword evidence="2" id="KW-0349">Heme</keyword>
<proteinExistence type="predicted"/>
<dbReference type="Pfam" id="PF01152">
    <property type="entry name" value="Bac_globin"/>
    <property type="match status" value="1"/>
</dbReference>
<evidence type="ECO:0000256" key="4">
    <source>
        <dbReference type="ARBA" id="ARBA00023004"/>
    </source>
</evidence>
<organism evidence="5 6">
    <name type="scientific">Rhodanobacter glycinis</name>
    <dbReference type="NCBI Taxonomy" id="582702"/>
    <lineage>
        <taxon>Bacteria</taxon>
        <taxon>Pseudomonadati</taxon>
        <taxon>Pseudomonadota</taxon>
        <taxon>Gammaproteobacteria</taxon>
        <taxon>Lysobacterales</taxon>
        <taxon>Rhodanobacteraceae</taxon>
        <taxon>Rhodanobacter</taxon>
    </lineage>
</organism>
<reference evidence="5 6" key="1">
    <citation type="journal article" date="2019" name="Environ. Microbiol.">
        <title>Species interactions and distinct microbial communities in high Arctic permafrost affected cryosols are associated with the CH4 and CO2 gas fluxes.</title>
        <authorList>
            <person name="Altshuler I."/>
            <person name="Hamel J."/>
            <person name="Turney S."/>
            <person name="Magnuson E."/>
            <person name="Levesque R."/>
            <person name="Greer C."/>
            <person name="Whyte L.G."/>
        </authorList>
    </citation>
    <scope>NUCLEOTIDE SEQUENCE [LARGE SCALE GENOMIC DNA]</scope>
    <source>
        <strain evidence="5 6">S13Y</strain>
    </source>
</reference>
<dbReference type="AlphaFoldDB" id="A0A502FHK4"/>
<name>A0A502FHK4_9GAMM</name>
<evidence type="ECO:0000256" key="3">
    <source>
        <dbReference type="ARBA" id="ARBA00022723"/>
    </source>
</evidence>
<dbReference type="SUPFAM" id="SSF46458">
    <property type="entry name" value="Globin-like"/>
    <property type="match status" value="1"/>
</dbReference>